<keyword evidence="5 6" id="KW-0472">Membrane</keyword>
<dbReference type="InterPro" id="IPR036259">
    <property type="entry name" value="MFS_trans_sf"/>
</dbReference>
<dbReference type="Pfam" id="PF07690">
    <property type="entry name" value="MFS_1"/>
    <property type="match status" value="1"/>
</dbReference>
<organism evidence="8 9">
    <name type="scientific">Paraburkholderia tagetis</name>
    <dbReference type="NCBI Taxonomy" id="2913261"/>
    <lineage>
        <taxon>Bacteria</taxon>
        <taxon>Pseudomonadati</taxon>
        <taxon>Pseudomonadota</taxon>
        <taxon>Betaproteobacteria</taxon>
        <taxon>Burkholderiales</taxon>
        <taxon>Burkholderiaceae</taxon>
        <taxon>Paraburkholderia</taxon>
    </lineage>
</organism>
<dbReference type="InterPro" id="IPR011701">
    <property type="entry name" value="MFS"/>
</dbReference>
<dbReference type="RefSeq" id="WP_238463898.1">
    <property type="nucleotide sequence ID" value="NZ_JAKLJA010000007.1"/>
</dbReference>
<sequence>MKTRYSAPLVAGKVGEAGDAPARSDSSTFEARTYAKVSRRLIPFLMLCYLGAYLDRVNVGFAKLQMLNDLRFSETVYGMGAGIFFLGYFLFEVPSNLVLHKVGARRWLARIMLTWAVISASFVFVKSPVAFYALRFLLGVAEAGFAPGVILYLTYWYPSARRAKALSLFFMAIPLAGIVGGPLSGAILHALHGTMALAGWKWLFVLEALPSLVLGVAILLFLDDGIASAKWLTDTEKALLERNVAGDDAHRTAHLSIRAFVGDRRLWLMAAIYFCVVLGQYGLTFWLPTIIRKSGVADPLWVGIFTAIPYLCAIVALPLIGMSADRRRERRLHLAIPMLVSAAGFATLPMLGGVGASIVCLSIASAGILVSSSQFWSLPTALLGGVSAAAGIAAVNCFANLAGFFSPAIVGWLNDLTGKSTAGLVFISLAVTLGALLVFLVPARSVNR</sequence>
<evidence type="ECO:0000313" key="9">
    <source>
        <dbReference type="Proteomes" id="UP001139308"/>
    </source>
</evidence>
<dbReference type="PROSITE" id="PS50850">
    <property type="entry name" value="MFS"/>
    <property type="match status" value="1"/>
</dbReference>
<keyword evidence="9" id="KW-1185">Reference proteome</keyword>
<feature type="transmembrane region" description="Helical" evidence="6">
    <location>
        <begin position="266"/>
        <end position="288"/>
    </location>
</feature>
<dbReference type="GO" id="GO:0016020">
    <property type="term" value="C:membrane"/>
    <property type="evidence" value="ECO:0007669"/>
    <property type="project" value="UniProtKB-SubCell"/>
</dbReference>
<keyword evidence="4 6" id="KW-1133">Transmembrane helix</keyword>
<evidence type="ECO:0000313" key="8">
    <source>
        <dbReference type="EMBL" id="MCG5074138.1"/>
    </source>
</evidence>
<evidence type="ECO:0000256" key="2">
    <source>
        <dbReference type="ARBA" id="ARBA00022448"/>
    </source>
</evidence>
<name>A0A9X1UHI2_9BURK</name>
<dbReference type="SUPFAM" id="SSF103473">
    <property type="entry name" value="MFS general substrate transporter"/>
    <property type="match status" value="1"/>
</dbReference>
<comment type="subcellular location">
    <subcellularLocation>
        <location evidence="1">Membrane</location>
        <topology evidence="1">Multi-pass membrane protein</topology>
    </subcellularLocation>
</comment>
<feature type="transmembrane region" description="Helical" evidence="6">
    <location>
        <begin position="131"/>
        <end position="153"/>
    </location>
</feature>
<feature type="transmembrane region" description="Helical" evidence="6">
    <location>
        <begin position="422"/>
        <end position="443"/>
    </location>
</feature>
<reference evidence="8" key="1">
    <citation type="submission" date="2022-01" db="EMBL/GenBank/DDBJ databases">
        <title>Genome sequence and assembly of Parabukholderia sp. RG36.</title>
        <authorList>
            <person name="Chhetri G."/>
        </authorList>
    </citation>
    <scope>NUCLEOTIDE SEQUENCE</scope>
    <source>
        <strain evidence="8">RG36</strain>
    </source>
</reference>
<dbReference type="EMBL" id="JAKLJA010000007">
    <property type="protein sequence ID" value="MCG5074138.1"/>
    <property type="molecule type" value="Genomic_DNA"/>
</dbReference>
<dbReference type="GO" id="GO:0022857">
    <property type="term" value="F:transmembrane transporter activity"/>
    <property type="evidence" value="ECO:0007669"/>
    <property type="project" value="InterPro"/>
</dbReference>
<gene>
    <name evidence="8" type="ORF">L5014_12330</name>
</gene>
<feature type="transmembrane region" description="Helical" evidence="6">
    <location>
        <begin position="202"/>
        <end position="222"/>
    </location>
</feature>
<evidence type="ECO:0000256" key="5">
    <source>
        <dbReference type="ARBA" id="ARBA00023136"/>
    </source>
</evidence>
<feature type="transmembrane region" description="Helical" evidence="6">
    <location>
        <begin position="41"/>
        <end position="64"/>
    </location>
</feature>
<dbReference type="PANTHER" id="PTHR43791:SF36">
    <property type="entry name" value="TRANSPORTER, PUTATIVE (AFU_ORTHOLOGUE AFUA_6G08340)-RELATED"/>
    <property type="match status" value="1"/>
</dbReference>
<protein>
    <submittedName>
        <fullName evidence="8">MFS transporter</fullName>
    </submittedName>
</protein>
<feature type="transmembrane region" description="Helical" evidence="6">
    <location>
        <begin position="332"/>
        <end position="350"/>
    </location>
</feature>
<feature type="transmembrane region" description="Helical" evidence="6">
    <location>
        <begin position="76"/>
        <end position="95"/>
    </location>
</feature>
<feature type="transmembrane region" description="Helical" evidence="6">
    <location>
        <begin position="356"/>
        <end position="376"/>
    </location>
</feature>
<keyword evidence="3 6" id="KW-0812">Transmembrane</keyword>
<dbReference type="CDD" id="cd17319">
    <property type="entry name" value="MFS_ExuT_GudP_like"/>
    <property type="match status" value="1"/>
</dbReference>
<comment type="caution">
    <text evidence="8">The sequence shown here is derived from an EMBL/GenBank/DDBJ whole genome shotgun (WGS) entry which is preliminary data.</text>
</comment>
<evidence type="ECO:0000256" key="1">
    <source>
        <dbReference type="ARBA" id="ARBA00004141"/>
    </source>
</evidence>
<evidence type="ECO:0000259" key="7">
    <source>
        <dbReference type="PROSITE" id="PS50850"/>
    </source>
</evidence>
<dbReference type="AlphaFoldDB" id="A0A9X1UHI2"/>
<feature type="transmembrane region" description="Helical" evidence="6">
    <location>
        <begin position="388"/>
        <end position="410"/>
    </location>
</feature>
<accession>A0A9X1UHI2</accession>
<dbReference type="Gene3D" id="1.20.1250.20">
    <property type="entry name" value="MFS general substrate transporter like domains"/>
    <property type="match status" value="2"/>
</dbReference>
<evidence type="ECO:0000256" key="6">
    <source>
        <dbReference type="SAM" id="Phobius"/>
    </source>
</evidence>
<evidence type="ECO:0000256" key="4">
    <source>
        <dbReference type="ARBA" id="ARBA00022989"/>
    </source>
</evidence>
<feature type="domain" description="Major facilitator superfamily (MFS) profile" evidence="7">
    <location>
        <begin position="41"/>
        <end position="446"/>
    </location>
</feature>
<keyword evidence="2" id="KW-0813">Transport</keyword>
<evidence type="ECO:0000256" key="3">
    <source>
        <dbReference type="ARBA" id="ARBA00022692"/>
    </source>
</evidence>
<feature type="transmembrane region" description="Helical" evidence="6">
    <location>
        <begin position="165"/>
        <end position="190"/>
    </location>
</feature>
<dbReference type="PANTHER" id="PTHR43791">
    <property type="entry name" value="PERMEASE-RELATED"/>
    <property type="match status" value="1"/>
</dbReference>
<feature type="transmembrane region" description="Helical" evidence="6">
    <location>
        <begin position="107"/>
        <end position="125"/>
    </location>
</feature>
<proteinExistence type="predicted"/>
<dbReference type="InterPro" id="IPR020846">
    <property type="entry name" value="MFS_dom"/>
</dbReference>
<dbReference type="Proteomes" id="UP001139308">
    <property type="component" value="Unassembled WGS sequence"/>
</dbReference>
<dbReference type="FunFam" id="1.20.1250.20:FF:000018">
    <property type="entry name" value="MFS transporter permease"/>
    <property type="match status" value="1"/>
</dbReference>
<feature type="transmembrane region" description="Helical" evidence="6">
    <location>
        <begin position="300"/>
        <end position="320"/>
    </location>
</feature>